<keyword evidence="3" id="KW-1185">Reference proteome</keyword>
<feature type="domain" description="NADH:flavin oxidoreductase/NADH oxidase N-terminal" evidence="1">
    <location>
        <begin position="161"/>
        <end position="323"/>
    </location>
</feature>
<dbReference type="InterPro" id="IPR013785">
    <property type="entry name" value="Aldolase_TIM"/>
</dbReference>
<dbReference type="Proteomes" id="UP001388673">
    <property type="component" value="Unassembled WGS sequence"/>
</dbReference>
<evidence type="ECO:0000313" key="3">
    <source>
        <dbReference type="Proteomes" id="UP001388673"/>
    </source>
</evidence>
<evidence type="ECO:0000313" key="2">
    <source>
        <dbReference type="EMBL" id="KAK8870134.1"/>
    </source>
</evidence>
<reference evidence="2 3" key="1">
    <citation type="journal article" date="2024" name="bioRxiv">
        <title>Comparative genomics of Cryptococcus and Kwoniella reveals pathogenesis evolution and contrasting karyotype dynamics via intercentromeric recombination or chromosome fusion.</title>
        <authorList>
            <person name="Coelho M.A."/>
            <person name="David-Palma M."/>
            <person name="Shea T."/>
            <person name="Bowers K."/>
            <person name="McGinley-Smith S."/>
            <person name="Mohammad A.W."/>
            <person name="Gnirke A."/>
            <person name="Yurkov A.M."/>
            <person name="Nowrousian M."/>
            <person name="Sun S."/>
            <person name="Cuomo C.A."/>
            <person name="Heitman J."/>
        </authorList>
    </citation>
    <scope>NUCLEOTIDE SEQUENCE [LARGE SCALE GENOMIC DNA]</scope>
    <source>
        <strain evidence="2 3">CBS 13917</strain>
    </source>
</reference>
<dbReference type="GO" id="GO:0016491">
    <property type="term" value="F:oxidoreductase activity"/>
    <property type="evidence" value="ECO:0007669"/>
    <property type="project" value="InterPro"/>
</dbReference>
<dbReference type="InterPro" id="IPR045247">
    <property type="entry name" value="Oye-like"/>
</dbReference>
<dbReference type="PANTHER" id="PTHR22893:SF93">
    <property type="entry name" value="HYPOTHETICAL OXIDOREDUCTASE (EUROFUNG)"/>
    <property type="match status" value="1"/>
</dbReference>
<protein>
    <recommendedName>
        <fullName evidence="1">NADH:flavin oxidoreductase/NADH oxidase N-terminal domain-containing protein</fullName>
    </recommendedName>
</protein>
<sequence>MAWTPFQIGDVTLQHRVVLAPLTRGRASLSTKHERTSVPNELMNTYYTERATPGGLLISEASPVSVRASGLPGIPGMFTEEQQEAWKPIVASVHAKGGVFFGQLWHQGRTTHSNATGQLPESASSIPVDGSVMWSGVELAPFEAPKAMTHEDITATQTDFFHHSNINQRTDEYGGSPENRCRFTLETVDKVCAAVGSGRVGVRLTPFGLFNQTHGEKRIEQWTYLCKELSTRNLAYVHMVEPRFDEFKGAGEKALALSDMSLDQDISLAPFRAVLAKTPLISAGGFGPDNFEEGVENGSYDLVAFGRFFVANPDLVERLKNKEPLYKWDRSRFYGPFEDNAIGYTVHPTRVLAASTDRLKAQLAA</sequence>
<evidence type="ECO:0000259" key="1">
    <source>
        <dbReference type="Pfam" id="PF00724"/>
    </source>
</evidence>
<dbReference type="SUPFAM" id="SSF51395">
    <property type="entry name" value="FMN-linked oxidoreductases"/>
    <property type="match status" value="1"/>
</dbReference>
<accession>A0AAW0Z8U1</accession>
<dbReference type="GO" id="GO:0010181">
    <property type="term" value="F:FMN binding"/>
    <property type="evidence" value="ECO:0007669"/>
    <property type="project" value="InterPro"/>
</dbReference>
<comment type="caution">
    <text evidence="2">The sequence shown here is derived from an EMBL/GenBank/DDBJ whole genome shotgun (WGS) entry which is preliminary data.</text>
</comment>
<dbReference type="Pfam" id="PF00724">
    <property type="entry name" value="Oxidored_FMN"/>
    <property type="match status" value="1"/>
</dbReference>
<organism evidence="2 3">
    <name type="scientific">Kwoniella newhampshirensis</name>
    <dbReference type="NCBI Taxonomy" id="1651941"/>
    <lineage>
        <taxon>Eukaryota</taxon>
        <taxon>Fungi</taxon>
        <taxon>Dikarya</taxon>
        <taxon>Basidiomycota</taxon>
        <taxon>Agaricomycotina</taxon>
        <taxon>Tremellomycetes</taxon>
        <taxon>Tremellales</taxon>
        <taxon>Cryptococcaceae</taxon>
        <taxon>Kwoniella</taxon>
    </lineage>
</organism>
<dbReference type="RefSeq" id="XP_066806380.1">
    <property type="nucleotide sequence ID" value="XM_066943838.1"/>
</dbReference>
<dbReference type="KEGG" id="kne:92177964"/>
<name>A0AAW0Z8U1_9TREE</name>
<proteinExistence type="predicted"/>
<dbReference type="InterPro" id="IPR001155">
    <property type="entry name" value="OxRdtase_FMN_N"/>
</dbReference>
<dbReference type="Gene3D" id="3.20.20.70">
    <property type="entry name" value="Aldolase class I"/>
    <property type="match status" value="2"/>
</dbReference>
<dbReference type="PANTHER" id="PTHR22893">
    <property type="entry name" value="NADH OXIDOREDUCTASE-RELATED"/>
    <property type="match status" value="1"/>
</dbReference>
<gene>
    <name evidence="2" type="ORF">IAR55_000704</name>
</gene>
<dbReference type="GeneID" id="92177964"/>
<dbReference type="EMBL" id="JBCAWK010000001">
    <property type="protein sequence ID" value="KAK8870134.1"/>
    <property type="molecule type" value="Genomic_DNA"/>
</dbReference>
<dbReference type="CDD" id="cd02933">
    <property type="entry name" value="OYE_like_FMN"/>
    <property type="match status" value="1"/>
</dbReference>
<dbReference type="AlphaFoldDB" id="A0AAW0Z8U1"/>